<keyword evidence="3" id="KW-1185">Reference proteome</keyword>
<reference evidence="2 3" key="1">
    <citation type="journal article" date="2019" name="Nat. Ecol. Evol.">
        <title>Megaphylogeny resolves global patterns of mushroom evolution.</title>
        <authorList>
            <person name="Varga T."/>
            <person name="Krizsan K."/>
            <person name="Foldi C."/>
            <person name="Dima B."/>
            <person name="Sanchez-Garcia M."/>
            <person name="Sanchez-Ramirez S."/>
            <person name="Szollosi G.J."/>
            <person name="Szarkandi J.G."/>
            <person name="Papp V."/>
            <person name="Albert L."/>
            <person name="Andreopoulos W."/>
            <person name="Angelini C."/>
            <person name="Antonin V."/>
            <person name="Barry K.W."/>
            <person name="Bougher N.L."/>
            <person name="Buchanan P."/>
            <person name="Buyck B."/>
            <person name="Bense V."/>
            <person name="Catcheside P."/>
            <person name="Chovatia M."/>
            <person name="Cooper J."/>
            <person name="Damon W."/>
            <person name="Desjardin D."/>
            <person name="Finy P."/>
            <person name="Geml J."/>
            <person name="Haridas S."/>
            <person name="Hughes K."/>
            <person name="Justo A."/>
            <person name="Karasinski D."/>
            <person name="Kautmanova I."/>
            <person name="Kiss B."/>
            <person name="Kocsube S."/>
            <person name="Kotiranta H."/>
            <person name="LaButti K.M."/>
            <person name="Lechner B.E."/>
            <person name="Liimatainen K."/>
            <person name="Lipzen A."/>
            <person name="Lukacs Z."/>
            <person name="Mihaltcheva S."/>
            <person name="Morgado L.N."/>
            <person name="Niskanen T."/>
            <person name="Noordeloos M.E."/>
            <person name="Ohm R.A."/>
            <person name="Ortiz-Santana B."/>
            <person name="Ovrebo C."/>
            <person name="Racz N."/>
            <person name="Riley R."/>
            <person name="Savchenko A."/>
            <person name="Shiryaev A."/>
            <person name="Soop K."/>
            <person name="Spirin V."/>
            <person name="Szebenyi C."/>
            <person name="Tomsovsky M."/>
            <person name="Tulloss R.E."/>
            <person name="Uehling J."/>
            <person name="Grigoriev I.V."/>
            <person name="Vagvolgyi C."/>
            <person name="Papp T."/>
            <person name="Martin F.M."/>
            <person name="Miettinen O."/>
            <person name="Hibbett D.S."/>
            <person name="Nagy L.G."/>
        </authorList>
    </citation>
    <scope>NUCLEOTIDE SEQUENCE [LARGE SCALE GENOMIC DNA]</scope>
    <source>
        <strain evidence="2 3">CBS 309.79</strain>
    </source>
</reference>
<dbReference type="GO" id="GO:0030008">
    <property type="term" value="C:TRAPP complex"/>
    <property type="evidence" value="ECO:0007669"/>
    <property type="project" value="TreeGrafter"/>
</dbReference>
<feature type="compositionally biased region" description="Polar residues" evidence="1">
    <location>
        <begin position="128"/>
        <end position="150"/>
    </location>
</feature>
<evidence type="ECO:0000313" key="3">
    <source>
        <dbReference type="Proteomes" id="UP000305067"/>
    </source>
</evidence>
<dbReference type="STRING" id="1884261.A0A5C3QZ61"/>
<name>A0A5C3QZ61_9AGAR</name>
<sequence>MNTSDHIRATSSSSAYPEQPSPVRPSIVEKANVLLLEEKASELNPPTPIEAPSSGLFSNVTDATVKSRPSISSGYAEPPDVPDPFLVDEEETDDEDQQESTSTRAALQPGSASPGRERPEGPLEPELISSQSPGSNDVQRVSPPDTQAQATIPIPLSSSGSPSKIRPNVNKDIPLPPPPVNDSDSEDEAEEVPEIFAPDLIRPAMFLPIPNTDPLTTLLNKYVPRVDDRPVRDLTGDRATSDFNTLVIGNNWRALAKMARDRIVSSGGEDMSLILGLWYLRLASLSRLRLFNQTAAECANLFTVLNSIEPQASRDFLFEKILPFELQVMEARLRYWAGEHMSYLDVLVELLNKSRQKARAETDPGLTDMWKERAARVSLIIASQLVEMKDLAGAAKLIEPLVHASNTDGNLRSAVGRIYLQAGNMAAAAKHFSAVEEDPDADSTLKDMNTALLASAQGEWEKADILLQRLILDDPMNFTAVNNRAVALLGRGQLQDGIDVLETALRTSPSTVVVAEPFLFNLSTLYELRSSTSIDMKRALLIEVARWSGDGLRTACLKLPTS</sequence>
<dbReference type="SUPFAM" id="SSF48452">
    <property type="entry name" value="TPR-like"/>
    <property type="match status" value="1"/>
</dbReference>
<feature type="compositionally biased region" description="Acidic residues" evidence="1">
    <location>
        <begin position="86"/>
        <end position="98"/>
    </location>
</feature>
<evidence type="ECO:0000256" key="1">
    <source>
        <dbReference type="SAM" id="MobiDB-lite"/>
    </source>
</evidence>
<feature type="region of interest" description="Disordered" evidence="1">
    <location>
        <begin position="65"/>
        <end position="190"/>
    </location>
</feature>
<accession>A0A5C3QZ61</accession>
<dbReference type="Gene3D" id="1.25.40.10">
    <property type="entry name" value="Tetratricopeptide repeat domain"/>
    <property type="match status" value="1"/>
</dbReference>
<dbReference type="EMBL" id="ML178814">
    <property type="protein sequence ID" value="TFL07313.1"/>
    <property type="molecule type" value="Genomic_DNA"/>
</dbReference>
<protein>
    <submittedName>
        <fullName evidence="2">Uncharacterized protein</fullName>
    </submittedName>
</protein>
<proteinExistence type="predicted"/>
<dbReference type="Pfam" id="PF13432">
    <property type="entry name" value="TPR_16"/>
    <property type="match status" value="1"/>
</dbReference>
<feature type="region of interest" description="Disordered" evidence="1">
    <location>
        <begin position="1"/>
        <end position="24"/>
    </location>
</feature>
<dbReference type="PANTHER" id="PTHR21581">
    <property type="entry name" value="D-ALANYL-D-ALANINE CARBOXYPEPTIDASE"/>
    <property type="match status" value="1"/>
</dbReference>
<organism evidence="2 3">
    <name type="scientific">Pterulicium gracile</name>
    <dbReference type="NCBI Taxonomy" id="1884261"/>
    <lineage>
        <taxon>Eukaryota</taxon>
        <taxon>Fungi</taxon>
        <taxon>Dikarya</taxon>
        <taxon>Basidiomycota</taxon>
        <taxon>Agaricomycotina</taxon>
        <taxon>Agaricomycetes</taxon>
        <taxon>Agaricomycetidae</taxon>
        <taxon>Agaricales</taxon>
        <taxon>Pleurotineae</taxon>
        <taxon>Pterulaceae</taxon>
        <taxon>Pterulicium</taxon>
    </lineage>
</organism>
<dbReference type="AlphaFoldDB" id="A0A5C3QZ61"/>
<evidence type="ECO:0000313" key="2">
    <source>
        <dbReference type="EMBL" id="TFL07313.1"/>
    </source>
</evidence>
<dbReference type="InterPro" id="IPR011990">
    <property type="entry name" value="TPR-like_helical_dom_sf"/>
</dbReference>
<feature type="compositionally biased region" description="Low complexity" evidence="1">
    <location>
        <begin position="152"/>
        <end position="165"/>
    </location>
</feature>
<gene>
    <name evidence="2" type="ORF">BDV98DRAFT_557638</name>
</gene>
<dbReference type="GO" id="GO:0005794">
    <property type="term" value="C:Golgi apparatus"/>
    <property type="evidence" value="ECO:0007669"/>
    <property type="project" value="TreeGrafter"/>
</dbReference>
<dbReference type="Proteomes" id="UP000305067">
    <property type="component" value="Unassembled WGS sequence"/>
</dbReference>
<dbReference type="PANTHER" id="PTHR21581:SF6">
    <property type="entry name" value="TRAFFICKING PROTEIN PARTICLE COMPLEX SUBUNIT 12"/>
    <property type="match status" value="1"/>
</dbReference>
<dbReference type="OrthoDB" id="428342at2759"/>